<dbReference type="Gene3D" id="3.40.50.720">
    <property type="entry name" value="NAD(P)-binding Rossmann-like Domain"/>
    <property type="match status" value="1"/>
</dbReference>
<dbReference type="Proteomes" id="UP000178485">
    <property type="component" value="Chromosome i"/>
</dbReference>
<dbReference type="SUPFAM" id="SSF51735">
    <property type="entry name" value="NAD(P)-binding Rossmann-fold domains"/>
    <property type="match status" value="1"/>
</dbReference>
<dbReference type="KEGG" id="pmuc:ING2E5A_2490"/>
<feature type="domain" description="Gfo/Idh/MocA-like oxidoreductase N-terminal" evidence="1">
    <location>
        <begin position="42"/>
        <end position="167"/>
    </location>
</feature>
<protein>
    <recommendedName>
        <fullName evidence="1">Gfo/Idh/MocA-like oxidoreductase N-terminal domain-containing protein</fullName>
    </recommendedName>
</protein>
<dbReference type="PROSITE" id="PS51318">
    <property type="entry name" value="TAT"/>
    <property type="match status" value="1"/>
</dbReference>
<dbReference type="GO" id="GO:0000166">
    <property type="term" value="F:nucleotide binding"/>
    <property type="evidence" value="ECO:0007669"/>
    <property type="project" value="InterPro"/>
</dbReference>
<evidence type="ECO:0000313" key="3">
    <source>
        <dbReference type="Proteomes" id="UP000178485"/>
    </source>
</evidence>
<dbReference type="PANTHER" id="PTHR43818">
    <property type="entry name" value="BCDNA.GH03377"/>
    <property type="match status" value="1"/>
</dbReference>
<organism evidence="2 3">
    <name type="scientific">Petrimonas mucosa</name>
    <dbReference type="NCBI Taxonomy" id="1642646"/>
    <lineage>
        <taxon>Bacteria</taxon>
        <taxon>Pseudomonadati</taxon>
        <taxon>Bacteroidota</taxon>
        <taxon>Bacteroidia</taxon>
        <taxon>Bacteroidales</taxon>
        <taxon>Dysgonomonadaceae</taxon>
        <taxon>Petrimonas</taxon>
    </lineage>
</organism>
<evidence type="ECO:0000313" key="2">
    <source>
        <dbReference type="EMBL" id="SCM59287.1"/>
    </source>
</evidence>
<dbReference type="RefSeq" id="WP_071137603.1">
    <property type="nucleotide sequence ID" value="NZ_DUQN01000032.1"/>
</dbReference>
<dbReference type="NCBIfam" id="TIGR01409">
    <property type="entry name" value="TAT_signal_seq"/>
    <property type="match status" value="1"/>
</dbReference>
<accession>A0A1G4G9T4</accession>
<dbReference type="InterPro" id="IPR050463">
    <property type="entry name" value="Gfo/Idh/MocA_oxidrdct_glycsds"/>
</dbReference>
<dbReference type="PANTHER" id="PTHR43818:SF5">
    <property type="entry name" value="OXIDOREDUCTASE FAMILY PROTEIN"/>
    <property type="match status" value="1"/>
</dbReference>
<reference evidence="2 3" key="1">
    <citation type="submission" date="2016-08" db="EMBL/GenBank/DDBJ databases">
        <authorList>
            <person name="Seilhamer J.J."/>
        </authorList>
    </citation>
    <scope>NUCLEOTIDE SEQUENCE [LARGE SCALE GENOMIC DNA]</scope>
    <source>
        <strain evidence="2">ING2-E5A</strain>
    </source>
</reference>
<evidence type="ECO:0000259" key="1">
    <source>
        <dbReference type="Pfam" id="PF01408"/>
    </source>
</evidence>
<dbReference type="EMBL" id="LT608328">
    <property type="protein sequence ID" value="SCM59287.1"/>
    <property type="molecule type" value="Genomic_DNA"/>
</dbReference>
<name>A0A1G4G9T4_9BACT</name>
<dbReference type="Pfam" id="PF01408">
    <property type="entry name" value="GFO_IDH_MocA"/>
    <property type="match status" value="1"/>
</dbReference>
<dbReference type="InterPro" id="IPR006311">
    <property type="entry name" value="TAT_signal"/>
</dbReference>
<dbReference type="InterPro" id="IPR019546">
    <property type="entry name" value="TAT_signal_bac_arc"/>
</dbReference>
<dbReference type="AlphaFoldDB" id="A0A1G4G9T4"/>
<dbReference type="Gene3D" id="3.30.360.10">
    <property type="entry name" value="Dihydrodipicolinate Reductase, domain 2"/>
    <property type="match status" value="1"/>
</dbReference>
<dbReference type="InterPro" id="IPR000683">
    <property type="entry name" value="Gfo/Idh/MocA-like_OxRdtase_N"/>
</dbReference>
<sequence>MESRRDFLKKSALGVAGMTLGSTMNMSAKSYARIIGANDRVRVGILGFSNRFRDSLGKSFLKYAKEMNFELFTVCDIWSRRRDEGQAWYLEQTGGKIKTARNTDELWTQKPDAVIISTADFQHALHTAEAVRAGCDVYVEKPFAETMDDANFALKAAKETNKVIQVGSQRRSGTNYHAANDYIKSGKFGKIVAVEMTWNVNQPGRWRLPQLTKEIREQDTDWKRFLMNRPYEPWDPRKYLEYRLFWPYSSGIPGQWMAHQIDTVHWFSGLDYPRSVVANGGIYMWNDGRTNYDTVTAVFDYGYSKEQEPGDGFQVIYSSRQNNSSGGTKEWYFSNGGKLDLDTNIINSDGGLEERHASAMGMKPFKLDRFELPKISVETGSNTGSDPLTNAHMKNWMDCVRAGNVKTNAPVEAGYNHSIADIMVTAALRTGQRATFDEKQKQVIAGGKVFKY</sequence>
<keyword evidence="3" id="KW-1185">Reference proteome</keyword>
<gene>
    <name evidence="2" type="ORF">ING2E5A_2490</name>
</gene>
<proteinExistence type="predicted"/>
<dbReference type="InterPro" id="IPR036291">
    <property type="entry name" value="NAD(P)-bd_dom_sf"/>
</dbReference>
<dbReference type="SUPFAM" id="SSF55347">
    <property type="entry name" value="Glyceraldehyde-3-phosphate dehydrogenase-like, C-terminal domain"/>
    <property type="match status" value="1"/>
</dbReference>
<dbReference type="STRING" id="1642646.ING2E5A_2490"/>